<dbReference type="InParanoid" id="J4GN52"/>
<dbReference type="EMBL" id="HE797004">
    <property type="protein sequence ID" value="CCM00785.1"/>
    <property type="molecule type" value="Genomic_DNA"/>
</dbReference>
<dbReference type="AlphaFoldDB" id="J4GN52"/>
<dbReference type="HOGENOM" id="CLU_1402459_0_0_1"/>
<dbReference type="Proteomes" id="UP000006352">
    <property type="component" value="Unassembled WGS sequence"/>
</dbReference>
<sequence length="194" mass="20111">MALASVGVSGAPGRRADSQATCNSGEVISTSTLMAGSVSLKVVTETCPGLTTSSPSSDAFRLDNGTVVIDNVDVRSPSSKRQTAISGTCDIQCMDIGTAADMSDCSIIENELNGIDGYFTAYPATRTTFSFQTCALNFINAIDEELSVYYPTIGTISGDVASDCLSGDMGSEGGECQEIPGLDWVFGAYGVTDM</sequence>
<dbReference type="GeneID" id="24095696"/>
<evidence type="ECO:0000313" key="2">
    <source>
        <dbReference type="EMBL" id="CCM00785.1"/>
    </source>
</evidence>
<protein>
    <submittedName>
        <fullName evidence="2">Uncharacterized protein</fullName>
    </submittedName>
</protein>
<dbReference type="RefSeq" id="XP_012180068.1">
    <property type="nucleotide sequence ID" value="XM_012324678.1"/>
</dbReference>
<gene>
    <name evidence="2" type="ORF">FIBRA_02827</name>
</gene>
<reference evidence="2 3" key="1">
    <citation type="journal article" date="2012" name="Appl. Environ. Microbiol.">
        <title>Short-read sequencing for genomic analysis of the brown rot fungus Fibroporia radiculosa.</title>
        <authorList>
            <person name="Tang J.D."/>
            <person name="Perkins A.D."/>
            <person name="Sonstegard T.S."/>
            <person name="Schroeder S.G."/>
            <person name="Burgess S.C."/>
            <person name="Diehl S.V."/>
        </authorList>
    </citation>
    <scope>NUCLEOTIDE SEQUENCE [LARGE SCALE GENOMIC DNA]</scope>
    <source>
        <strain evidence="2 3">TFFH 294</strain>
    </source>
</reference>
<name>J4GN52_9APHY</name>
<feature type="region of interest" description="Disordered" evidence="1">
    <location>
        <begin position="1"/>
        <end position="22"/>
    </location>
</feature>
<evidence type="ECO:0000256" key="1">
    <source>
        <dbReference type="SAM" id="MobiDB-lite"/>
    </source>
</evidence>
<proteinExistence type="predicted"/>
<keyword evidence="3" id="KW-1185">Reference proteome</keyword>
<accession>J4GN52</accession>
<evidence type="ECO:0000313" key="3">
    <source>
        <dbReference type="Proteomes" id="UP000006352"/>
    </source>
</evidence>
<organism evidence="2 3">
    <name type="scientific">Fibroporia radiculosa</name>
    <dbReference type="NCBI Taxonomy" id="599839"/>
    <lineage>
        <taxon>Eukaryota</taxon>
        <taxon>Fungi</taxon>
        <taxon>Dikarya</taxon>
        <taxon>Basidiomycota</taxon>
        <taxon>Agaricomycotina</taxon>
        <taxon>Agaricomycetes</taxon>
        <taxon>Polyporales</taxon>
        <taxon>Fibroporiaceae</taxon>
        <taxon>Fibroporia</taxon>
    </lineage>
</organism>